<gene>
    <name evidence="1" type="ORF">M422DRAFT_262094</name>
</gene>
<dbReference type="PANTHER" id="PTHR39596:SF2">
    <property type="entry name" value="HET DOMAIN PROTEIN (AFU_ORTHOLOGUE AFUA_1G17550)-RELATED"/>
    <property type="match status" value="1"/>
</dbReference>
<dbReference type="PANTHER" id="PTHR39596">
    <property type="match status" value="1"/>
</dbReference>
<dbReference type="Proteomes" id="UP000054279">
    <property type="component" value="Unassembled WGS sequence"/>
</dbReference>
<dbReference type="EMBL" id="KN837186">
    <property type="protein sequence ID" value="KIJ35685.1"/>
    <property type="molecule type" value="Genomic_DNA"/>
</dbReference>
<sequence>MLGVHTAEEKLLRIISSSWMQRLWSVQETLLARRLVFEFADDLMPLEDLIPTGKDLLDPLMAHLASEVFWLTKHGSDFGIGDIVKALRWRTTSRASDETLAISGLLNVDAMELVNLPAELRMPTFLMRVRNLPSNIIFTSSPKLTDMPGFRWVPRTLMYPSSVKDLHGTCGLESVL</sequence>
<dbReference type="AlphaFoldDB" id="A0A0C9VDL0"/>
<reference evidence="1 2" key="1">
    <citation type="submission" date="2014-06" db="EMBL/GenBank/DDBJ databases">
        <title>Evolutionary Origins and Diversification of the Mycorrhizal Mutualists.</title>
        <authorList>
            <consortium name="DOE Joint Genome Institute"/>
            <consortium name="Mycorrhizal Genomics Consortium"/>
            <person name="Kohler A."/>
            <person name="Kuo A."/>
            <person name="Nagy L.G."/>
            <person name="Floudas D."/>
            <person name="Copeland A."/>
            <person name="Barry K.W."/>
            <person name="Cichocki N."/>
            <person name="Veneault-Fourrey C."/>
            <person name="LaButti K."/>
            <person name="Lindquist E.A."/>
            <person name="Lipzen A."/>
            <person name="Lundell T."/>
            <person name="Morin E."/>
            <person name="Murat C."/>
            <person name="Riley R."/>
            <person name="Ohm R."/>
            <person name="Sun H."/>
            <person name="Tunlid A."/>
            <person name="Henrissat B."/>
            <person name="Grigoriev I.V."/>
            <person name="Hibbett D.S."/>
            <person name="Martin F."/>
        </authorList>
    </citation>
    <scope>NUCLEOTIDE SEQUENCE [LARGE SCALE GENOMIC DNA]</scope>
    <source>
        <strain evidence="1 2">SS14</strain>
    </source>
</reference>
<protein>
    <recommendedName>
        <fullName evidence="3">Heterokaryon incompatibility domain-containing protein</fullName>
    </recommendedName>
</protein>
<dbReference type="OrthoDB" id="2426273at2759"/>
<name>A0A0C9VDL0_SPHS4</name>
<evidence type="ECO:0008006" key="3">
    <source>
        <dbReference type="Google" id="ProtNLM"/>
    </source>
</evidence>
<proteinExistence type="predicted"/>
<organism evidence="1 2">
    <name type="scientific">Sphaerobolus stellatus (strain SS14)</name>
    <dbReference type="NCBI Taxonomy" id="990650"/>
    <lineage>
        <taxon>Eukaryota</taxon>
        <taxon>Fungi</taxon>
        <taxon>Dikarya</taxon>
        <taxon>Basidiomycota</taxon>
        <taxon>Agaricomycotina</taxon>
        <taxon>Agaricomycetes</taxon>
        <taxon>Phallomycetidae</taxon>
        <taxon>Geastrales</taxon>
        <taxon>Sphaerobolaceae</taxon>
        <taxon>Sphaerobolus</taxon>
    </lineage>
</organism>
<evidence type="ECO:0000313" key="2">
    <source>
        <dbReference type="Proteomes" id="UP000054279"/>
    </source>
</evidence>
<evidence type="ECO:0000313" key="1">
    <source>
        <dbReference type="EMBL" id="KIJ35685.1"/>
    </source>
</evidence>
<dbReference type="HOGENOM" id="CLU_1526109_0_0_1"/>
<keyword evidence="2" id="KW-1185">Reference proteome</keyword>
<accession>A0A0C9VDL0</accession>